<evidence type="ECO:0000313" key="2">
    <source>
        <dbReference type="EnsemblMetazoa" id="G19283.1:cds"/>
    </source>
</evidence>
<dbReference type="InterPro" id="IPR013087">
    <property type="entry name" value="Znf_C2H2_type"/>
</dbReference>
<evidence type="ECO:0000259" key="1">
    <source>
        <dbReference type="PROSITE" id="PS00028"/>
    </source>
</evidence>
<feature type="domain" description="C2H2-type" evidence="1">
    <location>
        <begin position="828"/>
        <end position="852"/>
    </location>
</feature>
<dbReference type="PANTHER" id="PTHR33845">
    <property type="entry name" value="C2H2-TYPE DOMAIN-CONTAINING PROTEIN"/>
    <property type="match status" value="1"/>
</dbReference>
<organism evidence="2 3">
    <name type="scientific">Magallana gigas</name>
    <name type="common">Pacific oyster</name>
    <name type="synonym">Crassostrea gigas</name>
    <dbReference type="NCBI Taxonomy" id="29159"/>
    <lineage>
        <taxon>Eukaryota</taxon>
        <taxon>Metazoa</taxon>
        <taxon>Spiralia</taxon>
        <taxon>Lophotrochozoa</taxon>
        <taxon>Mollusca</taxon>
        <taxon>Bivalvia</taxon>
        <taxon>Autobranchia</taxon>
        <taxon>Pteriomorphia</taxon>
        <taxon>Ostreida</taxon>
        <taxon>Ostreoidea</taxon>
        <taxon>Ostreidae</taxon>
        <taxon>Magallana</taxon>
    </lineage>
</organism>
<dbReference type="Proteomes" id="UP000005408">
    <property type="component" value="Unassembled WGS sequence"/>
</dbReference>
<evidence type="ECO:0000313" key="3">
    <source>
        <dbReference type="Proteomes" id="UP000005408"/>
    </source>
</evidence>
<sequence>MADDCHPNYAFKNKCSFSAFSNITCGLSAFFPSEKEFVQISDCAKDVSGHLRSLKLGQDSIPSEGHLLLLRIGLFSPVLNNFNICPNHRAKLGVKWKRHSVKCSYPDHSHNGKMERPVTPQMSRFILEHKGELVPVGSGICRRCRFELYKEMENSNKIENELPPKCTNPDVLTPIKIEDTKEVNVDMEEKDEIWKTDDHLEIFSDEDSVGLLGSQPSSQSSSWSEENNNTLDIFNKAVTLLGHGKMSPLKFKVHQRLDSLKPSTTRLLKRKATEAVNLVLESIAPGQGNELLKLIHKPEQQQETSSSKLDQLVVKLYCESTDKAVKKRLLSMIACSHTKKQLQQIIPSVTMHAINEARKHAVEHSEGAEVPKQKPVFHKKIDLMKLDHALDFIFNPAFHQVSSVGTKEMRLEDGSIVSIPEVVRTVWHSTLIKLYLAYCEETEFIPLSRSTLFHILQVCPASRRTNLKGLDNITADGESSYDVLLSVVADVEKYITDGLLLMELKECKESLASSRIYMKTDFKMHLKQTDHCSDHCINHALSDPLDIQFQQACTDHQHDVGCDRCQLLPKAVLNLKEILSNLADLSPNTREELFMDIDAADENSNLKHRTFAHMLDGVRQDWLAVACLLEDTLHHVKLQLPSTTRAFIRSDNAGCYHCGNLWLAIPGISRRTGVFIDRYDYSEAQSGKSYCDAKIAHMRGKFSKVVASGYNILTAANMKSAIDLYEGTTGCQAAHVKLQGFPPSTAKCPIKGITKISNVKFEPKHLTTWRAFNIGIGKQLPIEHENNDLAELEIISDFVLKSGSVGHIQNPKESNDVVDSSDDHAFNCPEAGCTQIFTRYSDMQNHCLIGNHTYQLQARSSYDDIKMRWMDACCTLSEDTLKYSKTGEGLTEQVCVQSDMGWALKKERKSARFSDDLKSYLSDIFLQGESSGAKVHPSVVAKNMRVAKNENGEKRFSANQYLAVGQISSFFSRLSALKKTSSTDISDDDLDAVLLNIAKAETAAEFQ</sequence>
<dbReference type="PANTHER" id="PTHR33845:SF1">
    <property type="entry name" value="C2H2-TYPE DOMAIN-CONTAINING PROTEIN"/>
    <property type="match status" value="1"/>
</dbReference>
<dbReference type="AlphaFoldDB" id="A0A8W8JLZ6"/>
<protein>
    <recommendedName>
        <fullName evidence="1">C2H2-type domain-containing protein</fullName>
    </recommendedName>
</protein>
<dbReference type="PROSITE" id="PS00028">
    <property type="entry name" value="ZINC_FINGER_C2H2_1"/>
    <property type="match status" value="1"/>
</dbReference>
<name>A0A8W8JLZ6_MAGGI</name>
<proteinExistence type="predicted"/>
<keyword evidence="3" id="KW-1185">Reference proteome</keyword>
<accession>A0A8W8JLZ6</accession>
<reference evidence="2" key="1">
    <citation type="submission" date="2022-08" db="UniProtKB">
        <authorList>
            <consortium name="EnsemblMetazoa"/>
        </authorList>
    </citation>
    <scope>IDENTIFICATION</scope>
    <source>
        <strain evidence="2">05x7-T-G4-1.051#20</strain>
    </source>
</reference>
<dbReference type="EnsemblMetazoa" id="G19283.1">
    <property type="protein sequence ID" value="G19283.1:cds"/>
    <property type="gene ID" value="G19283"/>
</dbReference>